<evidence type="ECO:0000313" key="7">
    <source>
        <dbReference type="EMBL" id="QYJ67739.1"/>
    </source>
</evidence>
<evidence type="ECO:0000256" key="2">
    <source>
        <dbReference type="ARBA" id="ARBA00022737"/>
    </source>
</evidence>
<accession>A0ABX8V4I0</accession>
<evidence type="ECO:0000313" key="8">
    <source>
        <dbReference type="Proteomes" id="UP000825381"/>
    </source>
</evidence>
<dbReference type="CDD" id="cd00063">
    <property type="entry name" value="FN3"/>
    <property type="match status" value="1"/>
</dbReference>
<dbReference type="NCBIfam" id="NF033708">
    <property type="entry name" value="T9SS_Cterm_ChiA"/>
    <property type="match status" value="1"/>
</dbReference>
<organism evidence="7 8">
    <name type="scientific">Flavobacterium litorale</name>
    <dbReference type="NCBI Taxonomy" id="2856519"/>
    <lineage>
        <taxon>Bacteria</taxon>
        <taxon>Pseudomonadati</taxon>
        <taxon>Bacteroidota</taxon>
        <taxon>Flavobacteriia</taxon>
        <taxon>Flavobacteriales</taxon>
        <taxon>Flavobacteriaceae</taxon>
        <taxon>Flavobacterium</taxon>
    </lineage>
</organism>
<name>A0ABX8V4I0_9FLAO</name>
<dbReference type="PANTHER" id="PTHR13817">
    <property type="entry name" value="TITIN"/>
    <property type="match status" value="1"/>
</dbReference>
<keyword evidence="8" id="KW-1185">Reference proteome</keyword>
<dbReference type="InterPro" id="IPR026444">
    <property type="entry name" value="Secre_tail"/>
</dbReference>
<dbReference type="PROSITE" id="PS51841">
    <property type="entry name" value="LTD"/>
    <property type="match status" value="1"/>
</dbReference>
<dbReference type="SMART" id="SM00060">
    <property type="entry name" value="FN3"/>
    <property type="match status" value="4"/>
</dbReference>
<evidence type="ECO:0000256" key="1">
    <source>
        <dbReference type="ARBA" id="ARBA00022729"/>
    </source>
</evidence>
<feature type="chain" id="PRO_5045187580" evidence="4">
    <location>
        <begin position="27"/>
        <end position="1468"/>
    </location>
</feature>
<dbReference type="Proteomes" id="UP000825381">
    <property type="component" value="Chromosome"/>
</dbReference>
<evidence type="ECO:0000259" key="5">
    <source>
        <dbReference type="PROSITE" id="PS50853"/>
    </source>
</evidence>
<gene>
    <name evidence="7" type="ORF">K1I41_09325</name>
</gene>
<dbReference type="Pfam" id="PF00041">
    <property type="entry name" value="fn3"/>
    <property type="match status" value="1"/>
</dbReference>
<evidence type="ECO:0000256" key="3">
    <source>
        <dbReference type="SAM" id="MobiDB-lite"/>
    </source>
</evidence>
<feature type="domain" description="Fibronectin type-III" evidence="5">
    <location>
        <begin position="527"/>
        <end position="630"/>
    </location>
</feature>
<dbReference type="SUPFAM" id="SSF49265">
    <property type="entry name" value="Fibronectin type III"/>
    <property type="match status" value="2"/>
</dbReference>
<dbReference type="InterPro" id="IPR050964">
    <property type="entry name" value="Striated_Muscle_Regulatory"/>
</dbReference>
<feature type="signal peptide" evidence="4">
    <location>
        <begin position="1"/>
        <end position="26"/>
    </location>
</feature>
<dbReference type="RefSeq" id="WP_220640084.1">
    <property type="nucleotide sequence ID" value="NZ_CP080429.1"/>
</dbReference>
<dbReference type="InterPro" id="IPR003961">
    <property type="entry name" value="FN3_dom"/>
</dbReference>
<dbReference type="InterPro" id="IPR036116">
    <property type="entry name" value="FN3_sf"/>
</dbReference>
<dbReference type="InterPro" id="IPR001322">
    <property type="entry name" value="Lamin_tail_dom"/>
</dbReference>
<feature type="region of interest" description="Disordered" evidence="3">
    <location>
        <begin position="41"/>
        <end position="76"/>
    </location>
</feature>
<reference evidence="7 8" key="1">
    <citation type="submission" date="2021-07" db="EMBL/GenBank/DDBJ databases">
        <title>Flavobacterium WSW3-B6 sp.nov, isolated from seaweed.</title>
        <authorList>
            <person name="Muhammad N."/>
            <person name="Ho H."/>
            <person name="Lee Y.-J."/>
            <person name="Nguyen T."/>
            <person name="Ho J."/>
            <person name="Kim S.-G."/>
        </authorList>
    </citation>
    <scope>NUCLEOTIDE SEQUENCE [LARGE SCALE GENOMIC DNA]</scope>
    <source>
        <strain evidence="7 8">WSW3-B6</strain>
    </source>
</reference>
<dbReference type="EMBL" id="CP080429">
    <property type="protein sequence ID" value="QYJ67739.1"/>
    <property type="molecule type" value="Genomic_DNA"/>
</dbReference>
<dbReference type="NCBIfam" id="TIGR04183">
    <property type="entry name" value="Por_Secre_tail"/>
    <property type="match status" value="1"/>
</dbReference>
<feature type="domain" description="Fibronectin type-III" evidence="5">
    <location>
        <begin position="316"/>
        <end position="414"/>
    </location>
</feature>
<protein>
    <submittedName>
        <fullName evidence="7">T9SS sorting signal type C domain-containing protein</fullName>
    </submittedName>
</protein>
<feature type="compositionally biased region" description="Polar residues" evidence="3">
    <location>
        <begin position="41"/>
        <end position="60"/>
    </location>
</feature>
<dbReference type="InterPro" id="IPR013783">
    <property type="entry name" value="Ig-like_fold"/>
</dbReference>
<dbReference type="Pfam" id="PF00932">
    <property type="entry name" value="LTD"/>
    <property type="match status" value="1"/>
</dbReference>
<feature type="domain" description="LTD" evidence="6">
    <location>
        <begin position="664"/>
        <end position="808"/>
    </location>
</feature>
<sequence>MMKFFPKKLPVIFTTVMLMVTCAIWAQTPVSLPDTAPYTQDFNTTPGSNGSSYPSGWTSYNGNNQDSSMSGGSSNSSSGRNYNYGSRIGLLGSGSSFDPGSIVLALDNTTGKTNLTISYDVIKIRERTRDCSFNLQISTTSATSGFTNVTDGSYQSGSIAQGTITNYDEISISGLDNTASTVYLRWYYSSTGSGSRDGIALDNVEINWGDAASLPEVTTTEIVLADITTEGATGGGEVTVTGDDDTMRGLVWNTATAPTVDLTTKTTDGTSTATGTFVSNITGLTANTQYYYRAYATNTAGTAYGTEYSFYTRALTPGTPTIDNILADAFDITLDENGNSNTTEYAIRVNSASYVNASGELTGTEVWQTAAQWGIVTVNNLTENTEYTVDVKARNTEGTETGFSTTAEATTLSATAPFFTLNSASLDFGDVCITSSGNGSFTITGENLNANSNITVAALNGYSYSLTDGGTYESTLTITNYNGGAVTVYVRFSPTDTINYDGNITISGQGSSTTTLDVPATGNGINTPGTITTDTATTITATTATVAGQATSGGCSAISAYGIEYSTTDGFAEGTGTQIAGNNIADSDFSVVISNLQAETTYYFKAYLTDGTGTLYGTQDSFTTLQLDAPITTSASEITTSGFTANWDSVNGAEGYYLDVSESEEFGTGVVATDLFFSEYVEGSSNNKYLEIFNGTGAAVDLSDYQVRKYNNGDNFDEISDSEIQTLSGTINDGEVIVIRNSSAVIYGGANQITGEISVMNFNGDDAIALYKISTASFVDIIGAIGYDPGSSWDSGGDLRTRDRTIRRNASVLGGVTTNPDTGGAADGNSSIGFPTFVTEWTGYEQDMVSDLGSHTFDGGLTPSFIEGYNGLDVGNITYYDITGLNDFTTYYYRVRAYSSTSTSENSNTTSVTTLTEDVMWNGTEWTPAAYPNGTPIVVDNNIDVTIDGDYNTTDDGELNVRSVTVNSGVFTVAEGTSITIANAIVNNSTANSFIVENNANVIQVNNATNTGDISVYKTSSPLYRLDYSLWSSPVRGQNLQEFSPMTLSNRFYNYDETTDLYAAIDPNTTNFGEGLGYLIRMPNDHPEFVDADTPGTVWTGMYRGTPHNGTINVAMSTALNGYNLVGNPYPSPINIHNFYDANTGTLNESSALYFWRKRNDSNATTYATVTKAAYTANSQAGGFGDTGSGTFTGDPSTWVINSGQGFIVQASGSTLTFNNSMRNNVNNGQFFRMTEENSTTNAIDISRIWLNMTSDLGDFSQTAIAYSNATTNGIDYGWDGKALLSDGTLNFYSTANETSLAIQARAAFTDADVVALGYNATEAGTYTISLDHTDGLFLDGQDIFLTDNVTGETVDLWDIDYMFTTEAGQINDRFVITYNYVALSNPDFELDTNNVIVFAKNNVITISAKNLDIADVTIYDIRGSVLFTQSGINASEFVINNLQAQQQVLIVNITTDKGTVSKKIIFQ</sequence>
<proteinExistence type="predicted"/>
<evidence type="ECO:0000259" key="6">
    <source>
        <dbReference type="PROSITE" id="PS51841"/>
    </source>
</evidence>
<keyword evidence="2" id="KW-0677">Repeat</keyword>
<evidence type="ECO:0000256" key="4">
    <source>
        <dbReference type="SAM" id="SignalP"/>
    </source>
</evidence>
<dbReference type="Gene3D" id="2.60.40.10">
    <property type="entry name" value="Immunoglobulins"/>
    <property type="match status" value="3"/>
</dbReference>
<dbReference type="PROSITE" id="PS50853">
    <property type="entry name" value="FN3"/>
    <property type="match status" value="2"/>
</dbReference>
<dbReference type="PANTHER" id="PTHR13817:SF166">
    <property type="entry name" value="NEURONAL IGCAM-RELATED"/>
    <property type="match status" value="1"/>
</dbReference>
<feature type="compositionally biased region" description="Low complexity" evidence="3">
    <location>
        <begin position="61"/>
        <end position="76"/>
    </location>
</feature>
<keyword evidence="1 4" id="KW-0732">Signal</keyword>